<gene>
    <name evidence="2" type="ORF">DM558_08805</name>
</gene>
<protein>
    <submittedName>
        <fullName evidence="2">Folate-binding protein</fullName>
    </submittedName>
</protein>
<evidence type="ECO:0000256" key="1">
    <source>
        <dbReference type="PIRSR" id="PIRSR006487-1"/>
    </source>
</evidence>
<dbReference type="InterPro" id="IPR017703">
    <property type="entry name" value="YgfZ/GCV_T_CS"/>
</dbReference>
<dbReference type="EMBL" id="CP029822">
    <property type="protein sequence ID" value="AZS50875.1"/>
    <property type="molecule type" value="Genomic_DNA"/>
</dbReference>
<dbReference type="PIRSF" id="PIRSF006487">
    <property type="entry name" value="GcvT"/>
    <property type="match status" value="1"/>
</dbReference>
<dbReference type="PANTHER" id="PTHR22602">
    <property type="entry name" value="TRANSFERASE CAF17, MITOCHONDRIAL-RELATED"/>
    <property type="match status" value="1"/>
</dbReference>
<dbReference type="PANTHER" id="PTHR22602:SF0">
    <property type="entry name" value="TRANSFERASE CAF17, MITOCHONDRIAL-RELATED"/>
    <property type="match status" value="1"/>
</dbReference>
<evidence type="ECO:0000313" key="2">
    <source>
        <dbReference type="EMBL" id="AZS50875.1"/>
    </source>
</evidence>
<organism evidence="2 3">
    <name type="scientific">Entomomonas moraniae</name>
    <dbReference type="NCBI Taxonomy" id="2213226"/>
    <lineage>
        <taxon>Bacteria</taxon>
        <taxon>Pseudomonadati</taxon>
        <taxon>Pseudomonadota</taxon>
        <taxon>Gammaproteobacteria</taxon>
        <taxon>Pseudomonadales</taxon>
        <taxon>Pseudomonadaceae</taxon>
        <taxon>Entomomonas</taxon>
    </lineage>
</organism>
<accession>A0A3S9XEJ5</accession>
<dbReference type="AlphaFoldDB" id="A0A3S9XEJ5"/>
<dbReference type="Gene3D" id="3.30.70.1400">
    <property type="entry name" value="Aminomethyltransferase beta-barrel domains"/>
    <property type="match status" value="1"/>
</dbReference>
<dbReference type="InterPro" id="IPR045179">
    <property type="entry name" value="YgfZ/GcvT"/>
</dbReference>
<dbReference type="NCBIfam" id="TIGR03317">
    <property type="entry name" value="ygfZ_signature"/>
    <property type="match status" value="1"/>
</dbReference>
<proteinExistence type="predicted"/>
<dbReference type="SUPFAM" id="SSF103025">
    <property type="entry name" value="Folate-binding domain"/>
    <property type="match status" value="1"/>
</dbReference>
<dbReference type="Gene3D" id="3.30.70.1630">
    <property type="match status" value="1"/>
</dbReference>
<dbReference type="KEGG" id="emo:DM558_08805"/>
<dbReference type="Gene3D" id="2.40.30.160">
    <property type="match status" value="1"/>
</dbReference>
<sequence>MLNAFFCLLPHECIISIKGVDSKKFLQGQLTCNLDYLSPDNASLAACCTSKGRMISSFRVLEVETNHYLLVLDRNLFDKQLNEFKKYAIFSKVVFEEANQYWSRIGLEASLHTLSFLNMTIPEETNQVSRKEQQLLIKISENRFELWIQSNRLQQVLEVFQKNMVEQPLNNWLLGQIQAGIGQVFLETTEKFVPQMINLQSLGGVSFKKGCYIGQEIVARMQYLGKLKQHLYRFTTDLKELPCKGTALYSNVHPTSVGEVVLSAITSDNKIELLAVVRDDAAIADLWLEGKPDSLLQSLPLPYTINYDEEIKH</sequence>
<feature type="binding site" evidence="1">
    <location>
        <position position="145"/>
    </location>
    <ligand>
        <name>substrate</name>
    </ligand>
</feature>
<name>A0A3S9XEJ5_9GAMM</name>
<dbReference type="Proteomes" id="UP000273143">
    <property type="component" value="Chromosome"/>
</dbReference>
<dbReference type="InterPro" id="IPR029043">
    <property type="entry name" value="GcvT/YgfZ_C"/>
</dbReference>
<dbReference type="RefSeq" id="WP_127163527.1">
    <property type="nucleotide sequence ID" value="NZ_CP029822.1"/>
</dbReference>
<keyword evidence="3" id="KW-1185">Reference proteome</keyword>
<dbReference type="SUPFAM" id="SSF101790">
    <property type="entry name" value="Aminomethyltransferase beta-barrel domain"/>
    <property type="match status" value="1"/>
</dbReference>
<evidence type="ECO:0000313" key="3">
    <source>
        <dbReference type="Proteomes" id="UP000273143"/>
    </source>
</evidence>
<dbReference type="GO" id="GO:0016226">
    <property type="term" value="P:iron-sulfur cluster assembly"/>
    <property type="evidence" value="ECO:0007669"/>
    <property type="project" value="TreeGrafter"/>
</dbReference>
<reference evidence="3" key="1">
    <citation type="submission" date="2018-06" db="EMBL/GenBank/DDBJ databases">
        <title>Complete genome of Pseudomonas insecticola strain QZS01.</title>
        <authorList>
            <person name="Wang J."/>
            <person name="Su Q."/>
        </authorList>
    </citation>
    <scope>NUCLEOTIDE SEQUENCE [LARGE SCALE GENOMIC DNA]</scope>
    <source>
        <strain evidence="3">QZS01</strain>
    </source>
</reference>